<proteinExistence type="predicted"/>
<evidence type="ECO:0000313" key="2">
    <source>
        <dbReference type="Proteomes" id="UP000030149"/>
    </source>
</evidence>
<accession>A0A0A2N9U5</accession>
<organism evidence="1 2">
    <name type="scientific">Flavobacterium enshiense DK69</name>
    <dbReference type="NCBI Taxonomy" id="1107311"/>
    <lineage>
        <taxon>Bacteria</taxon>
        <taxon>Pseudomonadati</taxon>
        <taxon>Bacteroidota</taxon>
        <taxon>Flavobacteriia</taxon>
        <taxon>Flavobacteriales</taxon>
        <taxon>Flavobacteriaceae</taxon>
        <taxon>Flavobacterium</taxon>
    </lineage>
</organism>
<sequence>MKDRIDIKNFILEIENDFPVNSWKVDTVHIWPILRYHVFFGLIYTIENDRLRFEKKEETSSDNTQSTNLINGFKQVLKWIWFSFILQKKQQLFFSPNHIRVNYNNRFFNRFFDSLIRLKGFEKSSYVFDYHQENKSEWLVENQEVFHSLLAYNTGYKRWNKLLRKFGLRKKKILSFDLNGYDDFLIYLQKFPETVHLANKYNTSFLTQYFNAIFENEHFFDKILGKTKPNQVYIICYYNPIMHSLLLSAKRKGIKVIEVQHGPMSNTHLSYTHWNKVPEEGYVFLPDEFWCWDQDSLNNMDSWCNKTQKHSAFLGGNPWLDYLKKNKQSVALPQNMVLYTLQPLAFEVLFPEGLLTLIRTRKWMWYIRLHPRQWNQKKEISDYLKLHGAFDMVNLEEAYTVPLPVLLENCLVHLTHFSGSAIEASMMNKYSIILDKLGEDTFKEIIQNQKAIYLPIDNQFSDSFENILNKL</sequence>
<dbReference type="OrthoDB" id="8704783at2"/>
<evidence type="ECO:0000313" key="1">
    <source>
        <dbReference type="EMBL" id="KGO97190.1"/>
    </source>
</evidence>
<dbReference type="AlphaFoldDB" id="A0A0A2N9U5"/>
<dbReference type="Proteomes" id="UP000030149">
    <property type="component" value="Unassembled WGS sequence"/>
</dbReference>
<comment type="caution">
    <text evidence="1">The sequence shown here is derived from an EMBL/GenBank/DDBJ whole genome shotgun (WGS) entry which is preliminary data.</text>
</comment>
<dbReference type="PATRIC" id="fig|1107311.5.peg.177"/>
<name>A0A0A2N9U5_9FLAO</name>
<protein>
    <submittedName>
        <fullName evidence="1">Uncharacterized protein</fullName>
    </submittedName>
</protein>
<keyword evidence="2" id="KW-1185">Reference proteome</keyword>
<dbReference type="eggNOG" id="ENOG503334D">
    <property type="taxonomic scope" value="Bacteria"/>
</dbReference>
<reference evidence="2" key="1">
    <citation type="submission" date="2013-09" db="EMBL/GenBank/DDBJ databases">
        <authorList>
            <person name="Zeng Z."/>
            <person name="Chen C."/>
        </authorList>
    </citation>
    <scope>NUCLEOTIDE SEQUENCE [LARGE SCALE GENOMIC DNA]</scope>
    <source>
        <strain evidence="2">DK69</strain>
    </source>
</reference>
<dbReference type="STRING" id="1107311.Q767_00875"/>
<dbReference type="RefSeq" id="WP_035629616.1">
    <property type="nucleotide sequence ID" value="NZ_AVCS01000015.1"/>
</dbReference>
<dbReference type="EMBL" id="JRLZ01000001">
    <property type="protein sequence ID" value="KGO97190.1"/>
    <property type="molecule type" value="Genomic_DNA"/>
</dbReference>
<dbReference type="SUPFAM" id="SSF53756">
    <property type="entry name" value="UDP-Glycosyltransferase/glycogen phosphorylase"/>
    <property type="match status" value="1"/>
</dbReference>
<gene>
    <name evidence="1" type="ORF">Q767_00875</name>
</gene>
<reference evidence="1 2" key="2">
    <citation type="journal article" date="2015" name="Stand. Genomic Sci.">
        <title>High quality draft genomic sequence of Flavobacterium enshiense DK69(T) and comparison among Flavobacterium genomes.</title>
        <authorList>
            <person name="Zeng Z."/>
            <person name="Chen C."/>
            <person name="Du H."/>
            <person name="Wang G."/>
            <person name="Li M."/>
        </authorList>
    </citation>
    <scope>NUCLEOTIDE SEQUENCE [LARGE SCALE GENOMIC DNA]</scope>
    <source>
        <strain evidence="1 2">DK69</strain>
    </source>
</reference>